<evidence type="ECO:0008006" key="4">
    <source>
        <dbReference type="Google" id="ProtNLM"/>
    </source>
</evidence>
<protein>
    <recommendedName>
        <fullName evidence="4">Transmembrane protein</fullName>
    </recommendedName>
</protein>
<accession>A0A848L1D6</accession>
<feature type="transmembrane region" description="Helical" evidence="1">
    <location>
        <begin position="79"/>
        <end position="101"/>
    </location>
</feature>
<dbReference type="EMBL" id="JABBNB010000008">
    <property type="protein sequence ID" value="NMO01478.1"/>
    <property type="molecule type" value="Genomic_DNA"/>
</dbReference>
<keyword evidence="3" id="KW-1185">Reference proteome</keyword>
<keyword evidence="1" id="KW-1133">Transmembrane helix</keyword>
<sequence length="117" mass="12724">MLIALPVCFGLGIFAIWMGSSLITSPAQCGFDAMSENDLCWHTGRSVENLVVDGAANGPTRRGEYTLGQQESANHLRGLLFLGSGLLAVVTIGLFVSIRFVNERRRRTPFRQAQAPT</sequence>
<proteinExistence type="predicted"/>
<reference evidence="2 3" key="1">
    <citation type="submission" date="2020-04" db="EMBL/GenBank/DDBJ databases">
        <title>Gordonia sp. nov. TBRC 11910.</title>
        <authorList>
            <person name="Suriyachadkun C."/>
        </authorList>
    </citation>
    <scope>NUCLEOTIDE SEQUENCE [LARGE SCALE GENOMIC DNA]</scope>
    <source>
        <strain evidence="2 3">TBRC 11910</strain>
    </source>
</reference>
<comment type="caution">
    <text evidence="2">The sequence shown here is derived from an EMBL/GenBank/DDBJ whole genome shotgun (WGS) entry which is preliminary data.</text>
</comment>
<keyword evidence="1" id="KW-0472">Membrane</keyword>
<dbReference type="RefSeq" id="WP_170193986.1">
    <property type="nucleotide sequence ID" value="NZ_JABBNB010000008.1"/>
</dbReference>
<dbReference type="Proteomes" id="UP000550729">
    <property type="component" value="Unassembled WGS sequence"/>
</dbReference>
<dbReference type="AlphaFoldDB" id="A0A848L1D6"/>
<gene>
    <name evidence="2" type="ORF">HH308_09665</name>
</gene>
<evidence type="ECO:0000313" key="3">
    <source>
        <dbReference type="Proteomes" id="UP000550729"/>
    </source>
</evidence>
<organism evidence="2 3">
    <name type="scientific">Gordonia asplenii</name>
    <dbReference type="NCBI Taxonomy" id="2725283"/>
    <lineage>
        <taxon>Bacteria</taxon>
        <taxon>Bacillati</taxon>
        <taxon>Actinomycetota</taxon>
        <taxon>Actinomycetes</taxon>
        <taxon>Mycobacteriales</taxon>
        <taxon>Gordoniaceae</taxon>
        <taxon>Gordonia</taxon>
    </lineage>
</organism>
<evidence type="ECO:0000313" key="2">
    <source>
        <dbReference type="EMBL" id="NMO01478.1"/>
    </source>
</evidence>
<keyword evidence="1" id="KW-0812">Transmembrane</keyword>
<evidence type="ECO:0000256" key="1">
    <source>
        <dbReference type="SAM" id="Phobius"/>
    </source>
</evidence>
<name>A0A848L1D6_9ACTN</name>